<dbReference type="EMBL" id="CAJVPP010014135">
    <property type="protein sequence ID" value="CAG8723193.1"/>
    <property type="molecule type" value="Genomic_DNA"/>
</dbReference>
<protein>
    <submittedName>
        <fullName evidence="2">1168_t:CDS:1</fullName>
    </submittedName>
</protein>
<evidence type="ECO:0000313" key="2">
    <source>
        <dbReference type="EMBL" id="CAG8723193.1"/>
    </source>
</evidence>
<proteinExistence type="predicted"/>
<dbReference type="AlphaFoldDB" id="A0A9N9I612"/>
<feature type="region of interest" description="Disordered" evidence="1">
    <location>
        <begin position="7"/>
        <end position="40"/>
    </location>
</feature>
<accession>A0A9N9I612</accession>
<dbReference type="Proteomes" id="UP000789375">
    <property type="component" value="Unassembled WGS sequence"/>
</dbReference>
<evidence type="ECO:0000313" key="3">
    <source>
        <dbReference type="Proteomes" id="UP000789375"/>
    </source>
</evidence>
<organism evidence="2 3">
    <name type="scientific">Funneliformis mosseae</name>
    <name type="common">Endomycorrhizal fungus</name>
    <name type="synonym">Glomus mosseae</name>
    <dbReference type="NCBI Taxonomy" id="27381"/>
    <lineage>
        <taxon>Eukaryota</taxon>
        <taxon>Fungi</taxon>
        <taxon>Fungi incertae sedis</taxon>
        <taxon>Mucoromycota</taxon>
        <taxon>Glomeromycotina</taxon>
        <taxon>Glomeromycetes</taxon>
        <taxon>Glomerales</taxon>
        <taxon>Glomeraceae</taxon>
        <taxon>Funneliformis</taxon>
    </lineage>
</organism>
<feature type="compositionally biased region" description="Low complexity" evidence="1">
    <location>
        <begin position="20"/>
        <end position="29"/>
    </location>
</feature>
<gene>
    <name evidence="2" type="ORF">FMOSSE_LOCUS15147</name>
</gene>
<reference evidence="2" key="1">
    <citation type="submission" date="2021-06" db="EMBL/GenBank/DDBJ databases">
        <authorList>
            <person name="Kallberg Y."/>
            <person name="Tangrot J."/>
            <person name="Rosling A."/>
        </authorList>
    </citation>
    <scope>NUCLEOTIDE SEQUENCE</scope>
    <source>
        <strain evidence="2">87-6 pot B 2015</strain>
    </source>
</reference>
<sequence length="219" mass="24955">IIDELLKDSDSLNEDDNDVSNKSNNNSNEDNNEDDNNILKEDSDKAYKAITPSKLIPILEKEATGLMFTLKMGTNRRSMLVLEKMISRPVSLDLRANNKNEFLFSKPKSALESRTNSQDDFTFLRRVLSKLNSTQLGINSQEKVLSRSNSRLLSGVNSQDDDYFVLLRLNLKLNSRSLSGINSQDDDYFASSKRRTNSPDYYDLSNRALYLKPMRLSPL</sequence>
<name>A0A9N9I612_FUNMO</name>
<feature type="non-terminal residue" evidence="2">
    <location>
        <position position="1"/>
    </location>
</feature>
<comment type="caution">
    <text evidence="2">The sequence shown here is derived from an EMBL/GenBank/DDBJ whole genome shotgun (WGS) entry which is preliminary data.</text>
</comment>
<feature type="non-terminal residue" evidence="2">
    <location>
        <position position="219"/>
    </location>
</feature>
<keyword evidence="3" id="KW-1185">Reference proteome</keyword>
<evidence type="ECO:0000256" key="1">
    <source>
        <dbReference type="SAM" id="MobiDB-lite"/>
    </source>
</evidence>